<sequence length="268" mass="31108">MKDAELQILTGSMVLQATHKVAKHLDGYYTIQFMATGGVELFYDDQHYSIEGAWFWPAYPGPYIRFHRAPSYASWEHRHIAFRGPLVQQWMTEGLFPTSPQPAEPGKDYRAVFDRLLAEIKRTDHWGMRRAIHLLEGLLIDLAEERAQCMVQPPWIQEILDLFTHGDPDFAPDYECLAQSYNMSVSSLRRRFRQATGTAIHAYVLQCRVARAKTLLIETNLPMKRIAQQLGYSDVYYFSRQFHDLVGVTPTIYRESQHLTGNPRFPWP</sequence>
<evidence type="ECO:0000256" key="1">
    <source>
        <dbReference type="ARBA" id="ARBA00023015"/>
    </source>
</evidence>
<organism evidence="5 6">
    <name type="scientific">Ktedonobacter robiniae</name>
    <dbReference type="NCBI Taxonomy" id="2778365"/>
    <lineage>
        <taxon>Bacteria</taxon>
        <taxon>Bacillati</taxon>
        <taxon>Chloroflexota</taxon>
        <taxon>Ktedonobacteria</taxon>
        <taxon>Ktedonobacterales</taxon>
        <taxon>Ktedonobacteraceae</taxon>
        <taxon>Ktedonobacter</taxon>
    </lineage>
</organism>
<dbReference type="PANTHER" id="PTHR43280:SF2">
    <property type="entry name" value="HTH-TYPE TRANSCRIPTIONAL REGULATOR EXSA"/>
    <property type="match status" value="1"/>
</dbReference>
<evidence type="ECO:0000256" key="2">
    <source>
        <dbReference type="ARBA" id="ARBA00023125"/>
    </source>
</evidence>
<dbReference type="InterPro" id="IPR018060">
    <property type="entry name" value="HTH_AraC"/>
</dbReference>
<dbReference type="SMART" id="SM00342">
    <property type="entry name" value="HTH_ARAC"/>
    <property type="match status" value="1"/>
</dbReference>
<dbReference type="SUPFAM" id="SSF51215">
    <property type="entry name" value="Regulatory protein AraC"/>
    <property type="match status" value="1"/>
</dbReference>
<evidence type="ECO:0000313" key="6">
    <source>
        <dbReference type="Proteomes" id="UP000654345"/>
    </source>
</evidence>
<accession>A0ABQ3UX67</accession>
<dbReference type="RefSeq" id="WP_201373862.1">
    <property type="nucleotide sequence ID" value="NZ_BNJG01000002.1"/>
</dbReference>
<name>A0ABQ3UX67_9CHLR</name>
<gene>
    <name evidence="5" type="ORF">KSB_59290</name>
</gene>
<dbReference type="Gene3D" id="1.10.10.60">
    <property type="entry name" value="Homeodomain-like"/>
    <property type="match status" value="2"/>
</dbReference>
<dbReference type="InterPro" id="IPR009057">
    <property type="entry name" value="Homeodomain-like_sf"/>
</dbReference>
<reference evidence="5 6" key="1">
    <citation type="journal article" date="2021" name="Int. J. Syst. Evol. Microbiol.">
        <title>Reticulibacter mediterranei gen. nov., sp. nov., within the new family Reticulibacteraceae fam. nov., and Ktedonospora formicarum gen. nov., sp. nov., Ktedonobacter robiniae sp. nov., Dictyobacter formicarum sp. nov. and Dictyobacter arantiisoli sp. nov., belonging to the class Ktedonobacteria.</title>
        <authorList>
            <person name="Yabe S."/>
            <person name="Zheng Y."/>
            <person name="Wang C.M."/>
            <person name="Sakai Y."/>
            <person name="Abe K."/>
            <person name="Yokota A."/>
            <person name="Donadio S."/>
            <person name="Cavaletti L."/>
            <person name="Monciardini P."/>
        </authorList>
    </citation>
    <scope>NUCLEOTIDE SEQUENCE [LARGE SCALE GENOMIC DNA]</scope>
    <source>
        <strain evidence="5 6">SOSP1-30</strain>
    </source>
</reference>
<dbReference type="InterPro" id="IPR037923">
    <property type="entry name" value="HTH-like"/>
</dbReference>
<keyword evidence="6" id="KW-1185">Reference proteome</keyword>
<dbReference type="PROSITE" id="PS01124">
    <property type="entry name" value="HTH_ARAC_FAMILY_2"/>
    <property type="match status" value="1"/>
</dbReference>
<comment type="caution">
    <text evidence="5">The sequence shown here is derived from an EMBL/GenBank/DDBJ whole genome shotgun (WGS) entry which is preliminary data.</text>
</comment>
<dbReference type="Pfam" id="PF12833">
    <property type="entry name" value="HTH_18"/>
    <property type="match status" value="1"/>
</dbReference>
<keyword evidence="1" id="KW-0805">Transcription regulation</keyword>
<evidence type="ECO:0000259" key="4">
    <source>
        <dbReference type="PROSITE" id="PS01124"/>
    </source>
</evidence>
<feature type="domain" description="HTH araC/xylS-type" evidence="4">
    <location>
        <begin position="177"/>
        <end position="256"/>
    </location>
</feature>
<dbReference type="EMBL" id="BNJG01000002">
    <property type="protein sequence ID" value="GHO57454.1"/>
    <property type="molecule type" value="Genomic_DNA"/>
</dbReference>
<keyword evidence="3" id="KW-0804">Transcription</keyword>
<dbReference type="SUPFAM" id="SSF46689">
    <property type="entry name" value="Homeodomain-like"/>
    <property type="match status" value="1"/>
</dbReference>
<dbReference type="Proteomes" id="UP000654345">
    <property type="component" value="Unassembled WGS sequence"/>
</dbReference>
<keyword evidence="2" id="KW-0238">DNA-binding</keyword>
<evidence type="ECO:0000313" key="5">
    <source>
        <dbReference type="EMBL" id="GHO57454.1"/>
    </source>
</evidence>
<protein>
    <recommendedName>
        <fullName evidence="4">HTH araC/xylS-type domain-containing protein</fullName>
    </recommendedName>
</protein>
<proteinExistence type="predicted"/>
<evidence type="ECO:0000256" key="3">
    <source>
        <dbReference type="ARBA" id="ARBA00023163"/>
    </source>
</evidence>
<dbReference type="PANTHER" id="PTHR43280">
    <property type="entry name" value="ARAC-FAMILY TRANSCRIPTIONAL REGULATOR"/>
    <property type="match status" value="1"/>
</dbReference>